<accession>A0ABR2CSK0</accession>
<dbReference type="Pfam" id="PF14226">
    <property type="entry name" value="DIOX_N"/>
    <property type="match status" value="1"/>
</dbReference>
<keyword evidence="2" id="KW-0408">Iron</keyword>
<dbReference type="EMBL" id="JBBPBM010000045">
    <property type="protein sequence ID" value="KAK8522756.1"/>
    <property type="molecule type" value="Genomic_DNA"/>
</dbReference>
<keyword evidence="1" id="KW-0479">Metal-binding</keyword>
<dbReference type="InterPro" id="IPR050231">
    <property type="entry name" value="Iron_ascorbate_oxido_reductase"/>
</dbReference>
<proteinExistence type="predicted"/>
<evidence type="ECO:0000259" key="3">
    <source>
        <dbReference type="Pfam" id="PF14226"/>
    </source>
</evidence>
<organism evidence="4 5">
    <name type="scientific">Hibiscus sabdariffa</name>
    <name type="common">roselle</name>
    <dbReference type="NCBI Taxonomy" id="183260"/>
    <lineage>
        <taxon>Eukaryota</taxon>
        <taxon>Viridiplantae</taxon>
        <taxon>Streptophyta</taxon>
        <taxon>Embryophyta</taxon>
        <taxon>Tracheophyta</taxon>
        <taxon>Spermatophyta</taxon>
        <taxon>Magnoliopsida</taxon>
        <taxon>eudicotyledons</taxon>
        <taxon>Gunneridae</taxon>
        <taxon>Pentapetalae</taxon>
        <taxon>rosids</taxon>
        <taxon>malvids</taxon>
        <taxon>Malvales</taxon>
        <taxon>Malvaceae</taxon>
        <taxon>Malvoideae</taxon>
        <taxon>Hibiscus</taxon>
    </lineage>
</organism>
<evidence type="ECO:0000313" key="4">
    <source>
        <dbReference type="EMBL" id="KAK8522756.1"/>
    </source>
</evidence>
<name>A0ABR2CSK0_9ROSI</name>
<dbReference type="PANTHER" id="PTHR47990">
    <property type="entry name" value="2-OXOGLUTARATE (2OG) AND FE(II)-DEPENDENT OXYGENASE SUPERFAMILY PROTEIN-RELATED"/>
    <property type="match status" value="1"/>
</dbReference>
<sequence>MVHSESDPPLLDHYGTLFSCHSTQCDEPQSRVTMEECQLPLIDLCGLASDDETVRRACAAAICKASSEWGFFQVVNHGISPQLVEKMRSEQVKLFQAPFETKARSGLLNNSYRWGSPRATCPDQFSWSEAFHVPLTKGSDDMFRSSHVGAVEASSKDPDRKLRSR</sequence>
<dbReference type="SUPFAM" id="SSF51197">
    <property type="entry name" value="Clavaminate synthase-like"/>
    <property type="match status" value="1"/>
</dbReference>
<gene>
    <name evidence="4" type="ORF">V6N12_056452</name>
</gene>
<evidence type="ECO:0000256" key="2">
    <source>
        <dbReference type="ARBA" id="ARBA00023004"/>
    </source>
</evidence>
<dbReference type="Proteomes" id="UP001472677">
    <property type="component" value="Unassembled WGS sequence"/>
</dbReference>
<reference evidence="4 5" key="1">
    <citation type="journal article" date="2024" name="G3 (Bethesda)">
        <title>Genome assembly of Hibiscus sabdariffa L. provides insights into metabolisms of medicinal natural products.</title>
        <authorList>
            <person name="Kim T."/>
        </authorList>
    </citation>
    <scope>NUCLEOTIDE SEQUENCE [LARGE SCALE GENOMIC DNA]</scope>
    <source>
        <strain evidence="4">TK-2024</strain>
        <tissue evidence="4">Old leaves</tissue>
    </source>
</reference>
<protein>
    <recommendedName>
        <fullName evidence="3">Non-haem dioxygenase N-terminal domain-containing protein</fullName>
    </recommendedName>
</protein>
<dbReference type="InterPro" id="IPR027443">
    <property type="entry name" value="IPNS-like_sf"/>
</dbReference>
<feature type="domain" description="Non-haem dioxygenase N-terminal" evidence="3">
    <location>
        <begin position="39"/>
        <end position="136"/>
    </location>
</feature>
<comment type="caution">
    <text evidence="4">The sequence shown here is derived from an EMBL/GenBank/DDBJ whole genome shotgun (WGS) entry which is preliminary data.</text>
</comment>
<dbReference type="Gene3D" id="2.60.120.330">
    <property type="entry name" value="B-lactam Antibiotic, Isopenicillin N Synthase, Chain"/>
    <property type="match status" value="1"/>
</dbReference>
<evidence type="ECO:0000256" key="1">
    <source>
        <dbReference type="ARBA" id="ARBA00022723"/>
    </source>
</evidence>
<dbReference type="InterPro" id="IPR026992">
    <property type="entry name" value="DIOX_N"/>
</dbReference>
<evidence type="ECO:0000313" key="5">
    <source>
        <dbReference type="Proteomes" id="UP001472677"/>
    </source>
</evidence>
<keyword evidence="5" id="KW-1185">Reference proteome</keyword>